<feature type="transmembrane region" description="Helical" evidence="1">
    <location>
        <begin position="54"/>
        <end position="77"/>
    </location>
</feature>
<accession>A0ABQ3N2E9</accession>
<keyword evidence="1" id="KW-0812">Transmembrane</keyword>
<keyword evidence="1" id="KW-0472">Membrane</keyword>
<evidence type="ECO:0000313" key="2">
    <source>
        <dbReference type="EMBL" id="GHH98769.1"/>
    </source>
</evidence>
<sequence>MKTSPIVLVQFIFPILAILLLASGIAGASTLEISHWLLLPGFLLSVFLIAKRNLFLWGMLNIGLTVLTFIGAFLIYFKMIAAGS</sequence>
<dbReference type="Proteomes" id="UP000637074">
    <property type="component" value="Unassembled WGS sequence"/>
</dbReference>
<dbReference type="RefSeq" id="WP_191272909.1">
    <property type="nucleotide sequence ID" value="NZ_BNDS01000008.1"/>
</dbReference>
<evidence type="ECO:0000313" key="3">
    <source>
        <dbReference type="Proteomes" id="UP000637074"/>
    </source>
</evidence>
<comment type="caution">
    <text evidence="2">The sequence shown here is derived from an EMBL/GenBank/DDBJ whole genome shotgun (WGS) entry which is preliminary data.</text>
</comment>
<evidence type="ECO:0000256" key="1">
    <source>
        <dbReference type="SAM" id="Phobius"/>
    </source>
</evidence>
<dbReference type="EMBL" id="BNDS01000008">
    <property type="protein sequence ID" value="GHH98769.1"/>
    <property type="molecule type" value="Genomic_DNA"/>
</dbReference>
<keyword evidence="1" id="KW-1133">Transmembrane helix</keyword>
<keyword evidence="3" id="KW-1185">Reference proteome</keyword>
<reference evidence="2 3" key="1">
    <citation type="journal article" date="2022" name="Int. J. Syst. Evol. Microbiol.">
        <title>Neobacillus kokaensis sp. nov., isolated from soil.</title>
        <authorList>
            <person name="Yuki K."/>
            <person name="Matsubara H."/>
            <person name="Yamaguchi S."/>
        </authorList>
    </citation>
    <scope>NUCLEOTIDE SEQUENCE [LARGE SCALE GENOMIC DNA]</scope>
    <source>
        <strain evidence="2 3">LOB 377</strain>
    </source>
</reference>
<protein>
    <submittedName>
        <fullName evidence="2">Uncharacterized protein</fullName>
    </submittedName>
</protein>
<proteinExistence type="predicted"/>
<organism evidence="2 3">
    <name type="scientific">Neobacillus kokaensis</name>
    <dbReference type="NCBI Taxonomy" id="2759023"/>
    <lineage>
        <taxon>Bacteria</taxon>
        <taxon>Bacillati</taxon>
        <taxon>Bacillota</taxon>
        <taxon>Bacilli</taxon>
        <taxon>Bacillales</taxon>
        <taxon>Bacillaceae</taxon>
        <taxon>Neobacillus</taxon>
    </lineage>
</organism>
<name>A0ABQ3N2E9_9BACI</name>
<gene>
    <name evidence="2" type="ORF">AM1BK_23120</name>
</gene>